<keyword evidence="2" id="KW-0678">Repressor</keyword>
<evidence type="ECO:0000256" key="5">
    <source>
        <dbReference type="ARBA" id="ARBA00022771"/>
    </source>
</evidence>
<feature type="domain" description="SANT" evidence="15">
    <location>
        <begin position="333"/>
        <end position="385"/>
    </location>
</feature>
<dbReference type="PROSITE" id="PS00028">
    <property type="entry name" value="ZINC_FINGER_C2H2_1"/>
    <property type="match status" value="1"/>
</dbReference>
<keyword evidence="4" id="KW-0479">Metal-binding</keyword>
<feature type="domain" description="ELM2" evidence="14">
    <location>
        <begin position="196"/>
        <end position="304"/>
    </location>
</feature>
<dbReference type="PROSITE" id="PS51038">
    <property type="entry name" value="BAH"/>
    <property type="match status" value="1"/>
</dbReference>
<dbReference type="CDD" id="cd04709">
    <property type="entry name" value="BAH_MTA"/>
    <property type="match status" value="1"/>
</dbReference>
<evidence type="ECO:0000256" key="3">
    <source>
        <dbReference type="ARBA" id="ARBA00022553"/>
    </source>
</evidence>
<dbReference type="Gene3D" id="4.10.1240.50">
    <property type="match status" value="1"/>
</dbReference>
<gene>
    <name evidence="16" type="ORF">M514_11264</name>
</gene>
<dbReference type="SMART" id="SM01189">
    <property type="entry name" value="ELM2"/>
    <property type="match status" value="1"/>
</dbReference>
<evidence type="ECO:0000259" key="13">
    <source>
        <dbReference type="PROSITE" id="PS51038"/>
    </source>
</evidence>
<dbReference type="InterPro" id="IPR043151">
    <property type="entry name" value="BAH_sf"/>
</dbReference>
<dbReference type="GO" id="GO:0042826">
    <property type="term" value="F:histone deacetylase binding"/>
    <property type="evidence" value="ECO:0007669"/>
    <property type="project" value="TreeGrafter"/>
</dbReference>
<dbReference type="Pfam" id="PF17226">
    <property type="entry name" value="MTA_R1"/>
    <property type="match status" value="1"/>
</dbReference>
<accession>A0A085NMF3</accession>
<dbReference type="PROSITE" id="PS51156">
    <property type="entry name" value="ELM2"/>
    <property type="match status" value="1"/>
</dbReference>
<dbReference type="PANTHER" id="PTHR10865">
    <property type="entry name" value="METASTASIS-ASSOCIATED PROTEIN AND MESODERM INDUCTION EARLY RESPONSE PROTEIN"/>
    <property type="match status" value="1"/>
</dbReference>
<evidence type="ECO:0000256" key="11">
    <source>
        <dbReference type="SAM" id="MobiDB-lite"/>
    </source>
</evidence>
<keyword evidence="5 10" id="KW-0863">Zinc-finger</keyword>
<dbReference type="Pfam" id="PF01426">
    <property type="entry name" value="BAH"/>
    <property type="match status" value="2"/>
</dbReference>
<evidence type="ECO:0000256" key="2">
    <source>
        <dbReference type="ARBA" id="ARBA00022491"/>
    </source>
</evidence>
<dbReference type="CDD" id="cd11661">
    <property type="entry name" value="SANT_MTA3_like"/>
    <property type="match status" value="1"/>
</dbReference>
<evidence type="ECO:0000256" key="7">
    <source>
        <dbReference type="ARBA" id="ARBA00023125"/>
    </source>
</evidence>
<dbReference type="GO" id="GO:0016581">
    <property type="term" value="C:NuRD complex"/>
    <property type="evidence" value="ECO:0007669"/>
    <property type="project" value="TreeGrafter"/>
</dbReference>
<dbReference type="PROSITE" id="PS51293">
    <property type="entry name" value="SANT"/>
    <property type="match status" value="1"/>
</dbReference>
<dbReference type="GO" id="GO:0043565">
    <property type="term" value="F:sequence-specific DNA binding"/>
    <property type="evidence" value="ECO:0007669"/>
    <property type="project" value="InterPro"/>
</dbReference>
<dbReference type="FunFam" id="4.10.1240.50:FF:000001">
    <property type="entry name" value="Metastasis-associated 1 family, member 3"/>
    <property type="match status" value="1"/>
</dbReference>
<name>A0A085NMF3_9BILA</name>
<feature type="region of interest" description="Disordered" evidence="11">
    <location>
        <begin position="543"/>
        <end position="568"/>
    </location>
</feature>
<evidence type="ECO:0000259" key="12">
    <source>
        <dbReference type="PROSITE" id="PS50157"/>
    </source>
</evidence>
<evidence type="ECO:0000256" key="1">
    <source>
        <dbReference type="ARBA" id="ARBA00004123"/>
    </source>
</evidence>
<dbReference type="Gene3D" id="1.10.10.60">
    <property type="entry name" value="Homeodomain-like"/>
    <property type="match status" value="1"/>
</dbReference>
<dbReference type="InterPro" id="IPR040138">
    <property type="entry name" value="MIER/MTA"/>
</dbReference>
<dbReference type="InterPro" id="IPR000679">
    <property type="entry name" value="Znf_GATA"/>
</dbReference>
<dbReference type="FunFam" id="1.10.10.60:FF:000012">
    <property type="entry name" value="Metastasis-associated 1 family, member 3"/>
    <property type="match status" value="1"/>
</dbReference>
<dbReference type="Proteomes" id="UP000030758">
    <property type="component" value="Unassembled WGS sequence"/>
</dbReference>
<reference evidence="16" key="1">
    <citation type="journal article" date="2014" name="Nat. Genet.">
        <title>Genome and transcriptome of the porcine whipworm Trichuris suis.</title>
        <authorList>
            <person name="Jex A.R."/>
            <person name="Nejsum P."/>
            <person name="Schwarz E.M."/>
            <person name="Hu L."/>
            <person name="Young N.D."/>
            <person name="Hall R.S."/>
            <person name="Korhonen P.K."/>
            <person name="Liao S."/>
            <person name="Thamsborg S."/>
            <person name="Xia J."/>
            <person name="Xu P."/>
            <person name="Wang S."/>
            <person name="Scheerlinck J.P."/>
            <person name="Hofmann A."/>
            <person name="Sternberg P.W."/>
            <person name="Wang J."/>
            <person name="Gasser R.B."/>
        </authorList>
    </citation>
    <scope>NUCLEOTIDE SEQUENCE [LARGE SCALE GENOMIC DNA]</scope>
    <source>
        <strain evidence="16">DCEP-RM93F</strain>
    </source>
</reference>
<dbReference type="InterPro" id="IPR017884">
    <property type="entry name" value="SANT_dom"/>
</dbReference>
<dbReference type="GO" id="GO:0000122">
    <property type="term" value="P:negative regulation of transcription by RNA polymerase II"/>
    <property type="evidence" value="ECO:0007669"/>
    <property type="project" value="TreeGrafter"/>
</dbReference>
<protein>
    <recommendedName>
        <fullName evidence="17">BAH domain protein</fullName>
    </recommendedName>
</protein>
<comment type="subcellular location">
    <subcellularLocation>
        <location evidence="1">Nucleus</location>
    </subcellularLocation>
</comment>
<keyword evidence="3" id="KW-0597">Phosphoprotein</keyword>
<comment type="similarity">
    <text evidence="9">Belongs to the metastasis-associated protein family.</text>
</comment>
<dbReference type="PROSITE" id="PS50157">
    <property type="entry name" value="ZINC_FINGER_C2H2_2"/>
    <property type="match status" value="1"/>
</dbReference>
<dbReference type="InterPro" id="IPR001025">
    <property type="entry name" value="BAH_dom"/>
</dbReference>
<evidence type="ECO:0000256" key="9">
    <source>
        <dbReference type="ARBA" id="ARBA00093454"/>
    </source>
</evidence>
<dbReference type="Pfam" id="PF01448">
    <property type="entry name" value="ELM2"/>
    <property type="match status" value="1"/>
</dbReference>
<dbReference type="InterPro" id="IPR009057">
    <property type="entry name" value="Homeodomain-like_sf"/>
</dbReference>
<evidence type="ECO:0000259" key="15">
    <source>
        <dbReference type="PROSITE" id="PS51293"/>
    </source>
</evidence>
<dbReference type="SMART" id="SM00439">
    <property type="entry name" value="BAH"/>
    <property type="match status" value="1"/>
</dbReference>
<evidence type="ECO:0008006" key="17">
    <source>
        <dbReference type="Google" id="ProtNLM"/>
    </source>
</evidence>
<evidence type="ECO:0000313" key="16">
    <source>
        <dbReference type="EMBL" id="KFD70649.1"/>
    </source>
</evidence>
<sequence>MAKMAAANMYRVGDYVYFEANSTAPYQIRRIEELNKTNTGNVEAKVMCFFRRRDISGALLKTFDRCRKVSGWFFPYVFFLLSTSTTLCVTIADVGHAKDEKADGDNAARKSPDIEETPFIPGQEQLNTEQRHLLVHRELFLSRQIETLPATHIRGKCTVALLNEVETPDDYLKKEDAFFYSLIYDPNQKTLVADKGEIRVGENFQAVPPEFVGTSADRPPRSDVMLYDTNRNLSDTKIDQYLIIARAIGTFARALDMVSAVKIPNLHISAAASVRDVTTQEAMNILHSSGYDLASAILSFVPMPSKESSAASDGEPTGAPTNSPMGGPVLARDQLEEWSAAEANLFEEALEKYGKDFNDIRNDFLPWKSLKNIVEYYYMYKTTDRYVQQKRAKAAEAESRLKQVYIPTYTKPNPNIINSNVSVPSLSCESCKAVTSEQWYAWGPNSAQLRLCKDCWSYWKRYGGLKRKHKYENFDRTSGPQLPESVPAAAQGASKVNGRTGGGGGGGEVMRWIRCAVAGCNKNFSTTQLLNQHLRRDHSANYANGIPSGGGRVANASASTRQGVPPKTRSSIYLHTSVWTKVARRLAPKQLYNARHYARHPCEPINPMVIAQHCQSRPWKEIQNVAKLVARNPLPANLSITPPTVAAKSATHSAKRKSAAHTSGTPPIKRGRENISISDYRSWITDGVKDCFMLSNARVMQLRQKLTAGQVHRLARNPFKETKSIATQVLSKTESGGAMPESND</sequence>
<feature type="domain" description="C2H2-type" evidence="12">
    <location>
        <begin position="513"/>
        <end position="543"/>
    </location>
</feature>
<evidence type="ECO:0000259" key="14">
    <source>
        <dbReference type="PROSITE" id="PS51156"/>
    </source>
</evidence>
<feature type="region of interest" description="Disordered" evidence="11">
    <location>
        <begin position="306"/>
        <end position="325"/>
    </location>
</feature>
<dbReference type="PANTHER" id="PTHR10865:SF29">
    <property type="entry name" value="METASTASIS ASSOCIATED 1-LIKE, ISOFORM D"/>
    <property type="match status" value="1"/>
</dbReference>
<organism evidence="16">
    <name type="scientific">Trichuris suis</name>
    <name type="common">pig whipworm</name>
    <dbReference type="NCBI Taxonomy" id="68888"/>
    <lineage>
        <taxon>Eukaryota</taxon>
        <taxon>Metazoa</taxon>
        <taxon>Ecdysozoa</taxon>
        <taxon>Nematoda</taxon>
        <taxon>Enoplea</taxon>
        <taxon>Dorylaimia</taxon>
        <taxon>Trichinellida</taxon>
        <taxon>Trichuridae</taxon>
        <taxon>Trichuris</taxon>
    </lineage>
</organism>
<evidence type="ECO:0000256" key="6">
    <source>
        <dbReference type="ARBA" id="ARBA00022833"/>
    </source>
</evidence>
<dbReference type="GO" id="GO:0003714">
    <property type="term" value="F:transcription corepressor activity"/>
    <property type="evidence" value="ECO:0007669"/>
    <property type="project" value="TreeGrafter"/>
</dbReference>
<dbReference type="Pfam" id="PF00249">
    <property type="entry name" value="Myb_DNA-binding"/>
    <property type="match status" value="1"/>
</dbReference>
<evidence type="ECO:0000256" key="8">
    <source>
        <dbReference type="ARBA" id="ARBA00023242"/>
    </source>
</evidence>
<dbReference type="InterPro" id="IPR001005">
    <property type="entry name" value="SANT/Myb"/>
</dbReference>
<dbReference type="EMBL" id="KL367486">
    <property type="protein sequence ID" value="KFD70649.1"/>
    <property type="molecule type" value="Genomic_DNA"/>
</dbReference>
<proteinExistence type="inferred from homology"/>
<dbReference type="Gene3D" id="2.30.30.490">
    <property type="match status" value="1"/>
</dbReference>
<dbReference type="SUPFAM" id="SSF46689">
    <property type="entry name" value="Homeodomain-like"/>
    <property type="match status" value="1"/>
</dbReference>
<feature type="compositionally biased region" description="Polar residues" evidence="11">
    <location>
        <begin position="556"/>
        <end position="568"/>
    </location>
</feature>
<evidence type="ECO:0000256" key="4">
    <source>
        <dbReference type="ARBA" id="ARBA00022723"/>
    </source>
</evidence>
<dbReference type="InterPro" id="IPR035170">
    <property type="entry name" value="MTA1_R1"/>
</dbReference>
<dbReference type="SMART" id="SM00401">
    <property type="entry name" value="ZnF_GATA"/>
    <property type="match status" value="1"/>
</dbReference>
<dbReference type="AlphaFoldDB" id="A0A085NMF3"/>
<dbReference type="InterPro" id="IPR000949">
    <property type="entry name" value="ELM2_dom"/>
</dbReference>
<keyword evidence="6" id="KW-0862">Zinc</keyword>
<dbReference type="SMART" id="SM00717">
    <property type="entry name" value="SANT"/>
    <property type="match status" value="1"/>
</dbReference>
<keyword evidence="7" id="KW-0238">DNA-binding</keyword>
<dbReference type="GO" id="GO:0008270">
    <property type="term" value="F:zinc ion binding"/>
    <property type="evidence" value="ECO:0007669"/>
    <property type="project" value="UniProtKB-KW"/>
</dbReference>
<feature type="region of interest" description="Disordered" evidence="11">
    <location>
        <begin position="648"/>
        <end position="672"/>
    </location>
</feature>
<dbReference type="GO" id="GO:0003682">
    <property type="term" value="F:chromatin binding"/>
    <property type="evidence" value="ECO:0007669"/>
    <property type="project" value="InterPro"/>
</dbReference>
<evidence type="ECO:0000256" key="10">
    <source>
        <dbReference type="PROSITE-ProRule" id="PRU00042"/>
    </source>
</evidence>
<dbReference type="InterPro" id="IPR013087">
    <property type="entry name" value="Znf_C2H2_type"/>
</dbReference>
<dbReference type="GO" id="GO:0003713">
    <property type="term" value="F:transcription coactivator activity"/>
    <property type="evidence" value="ECO:0007669"/>
    <property type="project" value="TreeGrafter"/>
</dbReference>
<feature type="domain" description="BAH" evidence="13">
    <location>
        <begin position="8"/>
        <end position="195"/>
    </location>
</feature>
<keyword evidence="8" id="KW-0539">Nucleus</keyword>
<feature type="region of interest" description="Disordered" evidence="11">
    <location>
        <begin position="476"/>
        <end position="502"/>
    </location>
</feature>